<keyword evidence="2" id="KW-0812">Transmembrane</keyword>
<keyword evidence="2" id="KW-1133">Transmembrane helix</keyword>
<evidence type="ECO:0000313" key="3">
    <source>
        <dbReference type="EMBL" id="GFE92293.1"/>
    </source>
</evidence>
<dbReference type="InterPro" id="IPR006837">
    <property type="entry name" value="Divergent_DAC"/>
</dbReference>
<proteinExistence type="predicted"/>
<accession>A0A6V8I404</accession>
<feature type="transmembrane region" description="Helical" evidence="2">
    <location>
        <begin position="27"/>
        <end position="49"/>
    </location>
</feature>
<feature type="region of interest" description="Disordered" evidence="1">
    <location>
        <begin position="264"/>
        <end position="310"/>
    </location>
</feature>
<organism evidence="3 4">
    <name type="scientific">Acetobacter persici</name>
    <dbReference type="NCBI Taxonomy" id="1076596"/>
    <lineage>
        <taxon>Bacteria</taxon>
        <taxon>Pseudomonadati</taxon>
        <taxon>Pseudomonadota</taxon>
        <taxon>Alphaproteobacteria</taxon>
        <taxon>Acetobacterales</taxon>
        <taxon>Acetobacteraceae</taxon>
        <taxon>Acetobacter</taxon>
    </lineage>
</organism>
<keyword evidence="4" id="KW-1185">Reference proteome</keyword>
<protein>
    <recommendedName>
        <fullName evidence="5">Divergent polysaccharide deacetylase</fullName>
    </recommendedName>
</protein>
<dbReference type="SUPFAM" id="SSF88713">
    <property type="entry name" value="Glycoside hydrolase/deacetylase"/>
    <property type="match status" value="2"/>
</dbReference>
<dbReference type="Gene3D" id="3.20.20.370">
    <property type="entry name" value="Glycoside hydrolase/deacetylase"/>
    <property type="match status" value="1"/>
</dbReference>
<feature type="region of interest" description="Disordered" evidence="1">
    <location>
        <begin position="390"/>
        <end position="430"/>
    </location>
</feature>
<comment type="caution">
    <text evidence="3">The sequence shown here is derived from an EMBL/GenBank/DDBJ whole genome shotgun (WGS) entry which is preliminary data.</text>
</comment>
<dbReference type="Pfam" id="PF04748">
    <property type="entry name" value="Polysacc_deac_2"/>
    <property type="match status" value="2"/>
</dbReference>
<dbReference type="InterPro" id="IPR011330">
    <property type="entry name" value="Glyco_hydro/deAcase_b/a-brl"/>
</dbReference>
<dbReference type="CDD" id="cd10936">
    <property type="entry name" value="CE4_DAC2"/>
    <property type="match status" value="1"/>
</dbReference>
<dbReference type="Proteomes" id="UP000548726">
    <property type="component" value="Unassembled WGS sequence"/>
</dbReference>
<gene>
    <name evidence="3" type="ORF">DmAi_03520</name>
</gene>
<evidence type="ECO:0000256" key="1">
    <source>
        <dbReference type="SAM" id="MobiDB-lite"/>
    </source>
</evidence>
<reference evidence="3 4" key="1">
    <citation type="journal article" date="2020" name="Cell Rep.">
        <title>Local necrotic cells trigger systemic immune activation via gut microbiome dysbiosis in Drosophila.</title>
        <authorList>
            <person name="Kosakamoto H."/>
            <person name="Yamauchi T."/>
            <person name="Akuzawa-Tokita Y."/>
            <person name="Nishimura K."/>
            <person name="Soga T."/>
            <person name="Murakami T."/>
            <person name="Mori H."/>
            <person name="Yamamoto K."/>
            <person name="Miyazaki R."/>
            <person name="Koto A."/>
            <person name="Miura M."/>
            <person name="Obata F."/>
        </authorList>
    </citation>
    <scope>NUCLEOTIDE SEQUENCE [LARGE SCALE GENOMIC DNA]</scope>
    <source>
        <strain evidence="3 4">Ai</strain>
    </source>
</reference>
<dbReference type="EMBL" id="BLJP01000001">
    <property type="protein sequence ID" value="GFE92293.1"/>
    <property type="molecule type" value="Genomic_DNA"/>
</dbReference>
<dbReference type="RefSeq" id="WP_086655363.1">
    <property type="nucleotide sequence ID" value="NZ_BLJP01000001.1"/>
</dbReference>
<dbReference type="PANTHER" id="PTHR30105:SF2">
    <property type="entry name" value="DIVERGENT POLYSACCHARIDE DEACETYLASE SUPERFAMILY"/>
    <property type="match status" value="1"/>
</dbReference>
<evidence type="ECO:0008006" key="5">
    <source>
        <dbReference type="Google" id="ProtNLM"/>
    </source>
</evidence>
<dbReference type="GO" id="GO:0005975">
    <property type="term" value="P:carbohydrate metabolic process"/>
    <property type="evidence" value="ECO:0007669"/>
    <property type="project" value="InterPro"/>
</dbReference>
<keyword evidence="2" id="KW-0472">Membrane</keyword>
<dbReference type="PANTHER" id="PTHR30105">
    <property type="entry name" value="UNCHARACTERIZED YIBQ-RELATED"/>
    <property type="match status" value="1"/>
</dbReference>
<evidence type="ECO:0000313" key="4">
    <source>
        <dbReference type="Proteomes" id="UP000548726"/>
    </source>
</evidence>
<dbReference type="OrthoDB" id="9784811at2"/>
<dbReference type="AlphaFoldDB" id="A0A6V8I404"/>
<evidence type="ECO:0000256" key="2">
    <source>
        <dbReference type="SAM" id="Phobius"/>
    </source>
</evidence>
<name>A0A6V8I404_9PROT</name>
<feature type="compositionally biased region" description="Polar residues" evidence="1">
    <location>
        <begin position="411"/>
        <end position="423"/>
    </location>
</feature>
<feature type="compositionally biased region" description="Low complexity" evidence="1">
    <location>
        <begin position="279"/>
        <end position="310"/>
    </location>
</feature>
<sequence length="430" mass="43850">MSSPSSGTPEEPRKASLWQQMPASGRAFLFFWGGCTALAGVVALTLQIMGPPYAEVSGQDIDVGTATPTVLATLAHKTDIPAPMGDLLTDEIGPGGFALPKKGPDGLMPRQVYAAPVVPVPAGNAQVALLIDGIGQADDELSNQAIDSLPGPVSLAVSPYASDPGSLMERARSHNHETLLSLPIEGTPAGRAAAGEDADPTTLRPALSVEKNRAILTDILSHLAGYAGVTNAYSGQAGGEYAQSPAFAPLVAALTQRGLFYLNVPPGTSPDSKSPNGTAPDKSASASPRADRAATGTTASGTAAATAPFADRPGVAGTADVVINTDADIVTIDILLLKLQQLARRNGHAIGVMGPLRPVALSCLRAWLPHLKTIGVTLVPVSMLVVPPPAPPPPPKPPKQPTAPEGAVHVQISTPPAGNQTTPAPFGHTE</sequence>
<feature type="compositionally biased region" description="Pro residues" evidence="1">
    <location>
        <begin position="390"/>
        <end position="401"/>
    </location>
</feature>